<keyword evidence="1" id="KW-0547">Nucleotide-binding</keyword>
<sequence>MEKICFELENIEVTYLDKDVLRIERLAVHQFDRIGIVGKNGAGKSTLLKLLADFKQPTGGTVHRHADSGYFEQLEAPAAAEADPSLMGKLAVPKGRQQLSGGEQTRLKLAQLFTHYYEALLIDEPTTHLDQDGISFLLDELRYYYGALVLISHDRAVLDELVTTIWEVSDGKVSVYQGNYSNYAAQKELEREQQMQAHEQYKKEKSRLEKAAHDKMKKAEKIAQAGNMSKKESKSKANRIIETKSKGTSQKAMQRAAKAIENRMEKLQEVEPVQAEHSITFPRSKHLEMHNKFPVMADRLTLKVKSQVLLEDVSFQMPLGKKIVITGRNGSGKSSLLQHIADGGEGLVLSPKATIGYFQQMSYQFTTDESVLQFIRKRSVHDEGFLRSVLDYMQFKGTDLAKKVSALSGGESIRLHLCQLFLGEYNILLLDEPTNFLDIHAREALEQFITAYKGTIIFVSHDRRFIDNVADLRFDIYGKKLIQHGF</sequence>
<feature type="coiled-coil region" evidence="3">
    <location>
        <begin position="184"/>
        <end position="218"/>
    </location>
</feature>
<dbReference type="InterPro" id="IPR051309">
    <property type="entry name" value="ABCF_ATPase"/>
</dbReference>
<protein>
    <submittedName>
        <fullName evidence="5">ABC-F type ribosomal protection protein</fullName>
    </submittedName>
</protein>
<evidence type="ECO:0000256" key="1">
    <source>
        <dbReference type="ARBA" id="ARBA00022741"/>
    </source>
</evidence>
<organism evidence="5 6">
    <name type="scientific">Terribacillus saccharophilus</name>
    <dbReference type="NCBI Taxonomy" id="361277"/>
    <lineage>
        <taxon>Bacteria</taxon>
        <taxon>Bacillati</taxon>
        <taxon>Bacillota</taxon>
        <taxon>Bacilli</taxon>
        <taxon>Bacillales</taxon>
        <taxon>Bacillaceae</taxon>
        <taxon>Terribacillus</taxon>
    </lineage>
</organism>
<gene>
    <name evidence="5" type="ORF">CHH48_09745</name>
</gene>
<dbReference type="InterPro" id="IPR032781">
    <property type="entry name" value="ABC_tran_Xtn"/>
</dbReference>
<proteinExistence type="predicted"/>
<feature type="domain" description="ABC transporter" evidence="4">
    <location>
        <begin position="295"/>
        <end position="486"/>
    </location>
</feature>
<dbReference type="Gene3D" id="3.40.50.300">
    <property type="entry name" value="P-loop containing nucleotide triphosphate hydrolases"/>
    <property type="match status" value="3"/>
</dbReference>
<evidence type="ECO:0000313" key="6">
    <source>
        <dbReference type="Proteomes" id="UP000216852"/>
    </source>
</evidence>
<dbReference type="InterPro" id="IPR027417">
    <property type="entry name" value="P-loop_NTPase"/>
</dbReference>
<dbReference type="EMBL" id="NPBJ01000018">
    <property type="protein sequence ID" value="PAD99913.1"/>
    <property type="molecule type" value="Genomic_DNA"/>
</dbReference>
<name>A0ABX4GYG3_9BACI</name>
<reference evidence="5 6" key="1">
    <citation type="submission" date="2017-07" db="EMBL/GenBank/DDBJ databases">
        <title>Isolation and whole genome analysis of endospore-forming bacteria from heroin.</title>
        <authorList>
            <person name="Kalinowski J."/>
            <person name="Ahrens B."/>
            <person name="Al-Dilaimi A."/>
            <person name="Winkler A."/>
            <person name="Wibberg D."/>
            <person name="Schleenbecker U."/>
            <person name="Ruckert C."/>
            <person name="Wolfel R."/>
            <person name="Grass G."/>
        </authorList>
    </citation>
    <scope>NUCLEOTIDE SEQUENCE [LARGE SCALE GENOMIC DNA]</scope>
    <source>
        <strain evidence="5 6">7517-1</strain>
    </source>
</reference>
<dbReference type="PANTHER" id="PTHR42855">
    <property type="entry name" value="ABC TRANSPORTER ATP-BINDING SUBUNIT"/>
    <property type="match status" value="1"/>
</dbReference>
<evidence type="ECO:0000256" key="3">
    <source>
        <dbReference type="SAM" id="Coils"/>
    </source>
</evidence>
<dbReference type="InterPro" id="IPR017871">
    <property type="entry name" value="ABC_transporter-like_CS"/>
</dbReference>
<dbReference type="CDD" id="cd03221">
    <property type="entry name" value="ABCF_EF-3"/>
    <property type="match status" value="2"/>
</dbReference>
<dbReference type="SMART" id="SM00382">
    <property type="entry name" value="AAA"/>
    <property type="match status" value="2"/>
</dbReference>
<evidence type="ECO:0000256" key="2">
    <source>
        <dbReference type="ARBA" id="ARBA00022840"/>
    </source>
</evidence>
<dbReference type="SUPFAM" id="SSF52540">
    <property type="entry name" value="P-loop containing nucleoside triphosphate hydrolases"/>
    <property type="match status" value="2"/>
</dbReference>
<dbReference type="InterPro" id="IPR003439">
    <property type="entry name" value="ABC_transporter-like_ATP-bd"/>
</dbReference>
<evidence type="ECO:0000313" key="5">
    <source>
        <dbReference type="EMBL" id="PAD99913.1"/>
    </source>
</evidence>
<dbReference type="Pfam" id="PF00005">
    <property type="entry name" value="ABC_tran"/>
    <property type="match status" value="2"/>
</dbReference>
<dbReference type="NCBIfam" id="NF000168">
    <property type="entry name" value="ABCF_Msr_all"/>
    <property type="match status" value="1"/>
</dbReference>
<dbReference type="InterPro" id="IPR003593">
    <property type="entry name" value="AAA+_ATPase"/>
</dbReference>
<dbReference type="PROSITE" id="PS50893">
    <property type="entry name" value="ABC_TRANSPORTER_2"/>
    <property type="match status" value="2"/>
</dbReference>
<evidence type="ECO:0000259" key="4">
    <source>
        <dbReference type="PROSITE" id="PS50893"/>
    </source>
</evidence>
<dbReference type="Proteomes" id="UP000216852">
    <property type="component" value="Unassembled WGS sequence"/>
</dbReference>
<dbReference type="PROSITE" id="PS00211">
    <property type="entry name" value="ABC_TRANSPORTER_1"/>
    <property type="match status" value="1"/>
</dbReference>
<accession>A0ABX4GYG3</accession>
<keyword evidence="3" id="KW-0175">Coiled coil</keyword>
<dbReference type="NCBIfam" id="NF000355">
    <property type="entry name" value="ribo_prot_ABC_F"/>
    <property type="match status" value="1"/>
</dbReference>
<comment type="caution">
    <text evidence="5">The sequence shown here is derived from an EMBL/GenBank/DDBJ whole genome shotgun (WGS) entry which is preliminary data.</text>
</comment>
<dbReference type="RefSeq" id="WP_095218956.1">
    <property type="nucleotide sequence ID" value="NZ_NPBJ01000018.1"/>
</dbReference>
<dbReference type="Pfam" id="PF12848">
    <property type="entry name" value="ABC_tran_Xtn"/>
    <property type="match status" value="1"/>
</dbReference>
<keyword evidence="6" id="KW-1185">Reference proteome</keyword>
<keyword evidence="2" id="KW-0067">ATP-binding</keyword>
<feature type="domain" description="ABC transporter" evidence="4">
    <location>
        <begin position="6"/>
        <end position="195"/>
    </location>
</feature>
<dbReference type="PANTHER" id="PTHR42855:SF2">
    <property type="entry name" value="DRUG RESISTANCE ABC TRANSPORTER,ATP-BINDING PROTEIN"/>
    <property type="match status" value="1"/>
</dbReference>